<evidence type="ECO:0000313" key="1">
    <source>
        <dbReference type="EMBL" id="MXQ12833.1"/>
    </source>
</evidence>
<name>A0A7X3MT95_9HYPH</name>
<protein>
    <recommendedName>
        <fullName evidence="3">Pyridoxamine 5'-phosphate oxidase putative domain-containing protein</fullName>
    </recommendedName>
</protein>
<proteinExistence type="predicted"/>
<dbReference type="Proteomes" id="UP000436483">
    <property type="component" value="Unassembled WGS sequence"/>
</dbReference>
<keyword evidence="2" id="KW-1185">Reference proteome</keyword>
<dbReference type="RefSeq" id="WP_160885413.1">
    <property type="nucleotide sequence ID" value="NZ_WURB01000010.1"/>
</dbReference>
<reference evidence="1 2" key="2">
    <citation type="submission" date="2020-01" db="EMBL/GenBank/DDBJ databases">
        <title>Microvirga sp. nov., an arsenate reduction bacterium isolated from Tibet hotspring sediments.</title>
        <authorList>
            <person name="Xian W.-D."/>
            <person name="Li W.-J."/>
        </authorList>
    </citation>
    <scope>NUCLEOTIDE SEQUENCE [LARGE SCALE GENOMIC DNA]</scope>
    <source>
        <strain evidence="1 2">KCTC 23863</strain>
    </source>
</reference>
<dbReference type="EMBL" id="WURB01000010">
    <property type="protein sequence ID" value="MXQ12833.1"/>
    <property type="molecule type" value="Genomic_DNA"/>
</dbReference>
<organism evidence="1 2">
    <name type="scientific">Microvirga makkahensis</name>
    <dbReference type="NCBI Taxonomy" id="1128670"/>
    <lineage>
        <taxon>Bacteria</taxon>
        <taxon>Pseudomonadati</taxon>
        <taxon>Pseudomonadota</taxon>
        <taxon>Alphaproteobacteria</taxon>
        <taxon>Hyphomicrobiales</taxon>
        <taxon>Methylobacteriaceae</taxon>
        <taxon>Microvirga</taxon>
    </lineage>
</organism>
<dbReference type="InterPro" id="IPR012349">
    <property type="entry name" value="Split_barrel_FMN-bd"/>
</dbReference>
<dbReference type="AlphaFoldDB" id="A0A7X3MT95"/>
<reference evidence="1 2" key="1">
    <citation type="submission" date="2019-12" db="EMBL/GenBank/DDBJ databases">
        <authorList>
            <person name="Yuan C.-G."/>
        </authorList>
    </citation>
    <scope>NUCLEOTIDE SEQUENCE [LARGE SCALE GENOMIC DNA]</scope>
    <source>
        <strain evidence="1 2">KCTC 23863</strain>
    </source>
</reference>
<accession>A0A7X3MT95</accession>
<dbReference type="SUPFAM" id="SSF50475">
    <property type="entry name" value="FMN-binding split barrel"/>
    <property type="match status" value="1"/>
</dbReference>
<dbReference type="Gene3D" id="2.30.110.10">
    <property type="entry name" value="Electron Transport, Fmn-binding Protein, Chain A"/>
    <property type="match status" value="1"/>
</dbReference>
<gene>
    <name evidence="1" type="ORF">GR328_15475</name>
</gene>
<evidence type="ECO:0000313" key="2">
    <source>
        <dbReference type="Proteomes" id="UP000436483"/>
    </source>
</evidence>
<sequence length="165" mass="18045">MLGWKGASIVLIHEEFAAFMASPVMIVLGTRDGSLVPEIARAVGAVVHREEGRIDLMISEWQWPRTVLNVRANGQLAVTFARPSDYVSYQVKGQATVAPVSAEHITLAAGYRKSMCAALGELGLERRIVAPWLINRDLVALRLTVEEIFVQTPGAKAGQLVERQP</sequence>
<evidence type="ECO:0008006" key="3">
    <source>
        <dbReference type="Google" id="ProtNLM"/>
    </source>
</evidence>
<dbReference type="OrthoDB" id="2618648at2"/>
<comment type="caution">
    <text evidence="1">The sequence shown here is derived from an EMBL/GenBank/DDBJ whole genome shotgun (WGS) entry which is preliminary data.</text>
</comment>